<dbReference type="EMBL" id="AAXD02000018">
    <property type="protein sequence ID" value="EDN83230.1"/>
    <property type="molecule type" value="Genomic_DNA"/>
</dbReference>
<organism evidence="1 2">
    <name type="scientific">Bifidobacterium adolescentis L2-32</name>
    <dbReference type="NCBI Taxonomy" id="411481"/>
    <lineage>
        <taxon>Bacteria</taxon>
        <taxon>Bacillati</taxon>
        <taxon>Actinomycetota</taxon>
        <taxon>Actinomycetes</taxon>
        <taxon>Bifidobacteriales</taxon>
        <taxon>Bifidobacteriaceae</taxon>
        <taxon>Bifidobacterium</taxon>
    </lineage>
</organism>
<dbReference type="HOGENOM" id="CLU_3165091_0_0_11"/>
<gene>
    <name evidence="1" type="ORF">BIFADO_00130</name>
</gene>
<protein>
    <submittedName>
        <fullName evidence="1">Uncharacterized protein</fullName>
    </submittedName>
</protein>
<evidence type="ECO:0000313" key="2">
    <source>
        <dbReference type="Proteomes" id="UP000003773"/>
    </source>
</evidence>
<reference evidence="1 2" key="1">
    <citation type="submission" date="2007-04" db="EMBL/GenBank/DDBJ databases">
        <authorList>
            <person name="Fulton L."/>
            <person name="Clifton S."/>
            <person name="Fulton B."/>
            <person name="Xu J."/>
            <person name="Minx P."/>
            <person name="Pepin K.H."/>
            <person name="Johnson M."/>
            <person name="Thiruvilangam P."/>
            <person name="Bhonagiri V."/>
            <person name="Nash W.E."/>
            <person name="Mardis E.R."/>
            <person name="Wilson R.K."/>
        </authorList>
    </citation>
    <scope>NUCLEOTIDE SEQUENCE [LARGE SCALE GENOMIC DNA]</scope>
    <source>
        <strain evidence="1 2">L2-32</strain>
    </source>
</reference>
<accession>A7A2U7</accession>
<evidence type="ECO:0000313" key="1">
    <source>
        <dbReference type="EMBL" id="EDN83230.1"/>
    </source>
</evidence>
<name>A7A2U7_BIFAD</name>
<dbReference type="Proteomes" id="UP000003773">
    <property type="component" value="Unassembled WGS sequence"/>
</dbReference>
<sequence>MILITKRHVGSDAFIGTAKPFNTAPHLMVSVKWLQMRAASEDTSSCR</sequence>
<comment type="caution">
    <text evidence="1">The sequence shown here is derived from an EMBL/GenBank/DDBJ whole genome shotgun (WGS) entry which is preliminary data.</text>
</comment>
<proteinExistence type="predicted"/>
<dbReference type="AlphaFoldDB" id="A7A2U7"/>
<reference evidence="1 2" key="2">
    <citation type="submission" date="2007-05" db="EMBL/GenBank/DDBJ databases">
        <title>Draft genome sequence of Bifidobacterium adolescentis (L2-32).</title>
        <authorList>
            <person name="Sudarsanam P."/>
            <person name="Ley R."/>
            <person name="Guruge J."/>
            <person name="Turnbaugh P.J."/>
            <person name="Mahowald M."/>
            <person name="Liep D."/>
            <person name="Gordon J."/>
        </authorList>
    </citation>
    <scope>NUCLEOTIDE SEQUENCE [LARGE SCALE GENOMIC DNA]</scope>
    <source>
        <strain evidence="1 2">L2-32</strain>
    </source>
</reference>